<keyword evidence="4 10" id="KW-0812">Transmembrane</keyword>
<dbReference type="Pfam" id="PF02949">
    <property type="entry name" value="7tm_6"/>
    <property type="match status" value="1"/>
</dbReference>
<keyword evidence="6 10" id="KW-1133">Transmembrane helix</keyword>
<dbReference type="OrthoDB" id="7696577at2759"/>
<keyword evidence="2" id="KW-1003">Cell membrane</keyword>
<reference evidence="12" key="1">
    <citation type="submission" date="2025-08" db="UniProtKB">
        <authorList>
            <consortium name="RefSeq"/>
        </authorList>
    </citation>
    <scope>IDENTIFICATION</scope>
</reference>
<feature type="transmembrane region" description="Helical" evidence="10">
    <location>
        <begin position="89"/>
        <end position="108"/>
    </location>
</feature>
<dbReference type="GO" id="GO:0004984">
    <property type="term" value="F:olfactory receptor activity"/>
    <property type="evidence" value="ECO:0007669"/>
    <property type="project" value="InterPro"/>
</dbReference>
<dbReference type="InterPro" id="IPR004117">
    <property type="entry name" value="7tm6_olfct_rcpt"/>
</dbReference>
<dbReference type="Proteomes" id="UP000504615">
    <property type="component" value="Unplaced"/>
</dbReference>
<accession>A0A8N1SBP1</accession>
<dbReference type="GO" id="GO:0005886">
    <property type="term" value="C:plasma membrane"/>
    <property type="evidence" value="ECO:0007669"/>
    <property type="project" value="UniProtKB-SubCell"/>
</dbReference>
<organism evidence="11 12">
    <name type="scientific">Pogonomyrmex barbatus</name>
    <name type="common">red harvester ant</name>
    <dbReference type="NCBI Taxonomy" id="144034"/>
    <lineage>
        <taxon>Eukaryota</taxon>
        <taxon>Metazoa</taxon>
        <taxon>Ecdysozoa</taxon>
        <taxon>Arthropoda</taxon>
        <taxon>Hexapoda</taxon>
        <taxon>Insecta</taxon>
        <taxon>Pterygota</taxon>
        <taxon>Neoptera</taxon>
        <taxon>Endopterygota</taxon>
        <taxon>Hymenoptera</taxon>
        <taxon>Apocrita</taxon>
        <taxon>Aculeata</taxon>
        <taxon>Formicoidea</taxon>
        <taxon>Formicidae</taxon>
        <taxon>Myrmicinae</taxon>
        <taxon>Pogonomyrmex</taxon>
    </lineage>
</organism>
<proteinExistence type="inferred from homology"/>
<evidence type="ECO:0000256" key="9">
    <source>
        <dbReference type="ARBA" id="ARBA00023224"/>
    </source>
</evidence>
<dbReference type="AlphaFoldDB" id="A0A8N1SBP1"/>
<dbReference type="GO" id="GO:0007165">
    <property type="term" value="P:signal transduction"/>
    <property type="evidence" value="ECO:0007669"/>
    <property type="project" value="UniProtKB-KW"/>
</dbReference>
<keyword evidence="7 10" id="KW-0472">Membrane</keyword>
<comment type="similarity">
    <text evidence="10">Belongs to the insect chemoreceptor superfamily. Heteromeric odorant receptor channel (TC 1.A.69) family.</text>
</comment>
<evidence type="ECO:0000256" key="3">
    <source>
        <dbReference type="ARBA" id="ARBA00022606"/>
    </source>
</evidence>
<keyword evidence="8 10" id="KW-0675">Receptor</keyword>
<dbReference type="RefSeq" id="XP_025075622.1">
    <property type="nucleotide sequence ID" value="XM_025219837.1"/>
</dbReference>
<dbReference type="GO" id="GO:0005549">
    <property type="term" value="F:odorant binding"/>
    <property type="evidence" value="ECO:0007669"/>
    <property type="project" value="InterPro"/>
</dbReference>
<evidence type="ECO:0000313" key="12">
    <source>
        <dbReference type="RefSeq" id="XP_025075622.1"/>
    </source>
</evidence>
<comment type="caution">
    <text evidence="10">Lacks conserved residue(s) required for the propagation of feature annotation.</text>
</comment>
<evidence type="ECO:0000256" key="2">
    <source>
        <dbReference type="ARBA" id="ARBA00022475"/>
    </source>
</evidence>
<evidence type="ECO:0000256" key="1">
    <source>
        <dbReference type="ARBA" id="ARBA00004651"/>
    </source>
</evidence>
<feature type="transmembrane region" description="Helical" evidence="10">
    <location>
        <begin position="329"/>
        <end position="348"/>
    </location>
</feature>
<evidence type="ECO:0000256" key="6">
    <source>
        <dbReference type="ARBA" id="ARBA00022989"/>
    </source>
</evidence>
<evidence type="ECO:0000256" key="4">
    <source>
        <dbReference type="ARBA" id="ARBA00022692"/>
    </source>
</evidence>
<evidence type="ECO:0000256" key="7">
    <source>
        <dbReference type="ARBA" id="ARBA00023136"/>
    </source>
</evidence>
<evidence type="ECO:0000256" key="5">
    <source>
        <dbReference type="ARBA" id="ARBA00022725"/>
    </source>
</evidence>
<comment type="subcellular location">
    <subcellularLocation>
        <location evidence="1 10">Cell membrane</location>
        <topology evidence="1 10">Multi-pass membrane protein</topology>
    </subcellularLocation>
</comment>
<keyword evidence="5 10" id="KW-0552">Olfaction</keyword>
<keyword evidence="3 10" id="KW-0716">Sensory transduction</keyword>
<evidence type="ECO:0000256" key="8">
    <source>
        <dbReference type="ARBA" id="ARBA00023170"/>
    </source>
</evidence>
<evidence type="ECO:0000313" key="11">
    <source>
        <dbReference type="Proteomes" id="UP000504615"/>
    </source>
</evidence>
<protein>
    <recommendedName>
        <fullName evidence="10">Odorant receptor</fullName>
    </recommendedName>
</protein>
<feature type="transmembrane region" description="Helical" evidence="10">
    <location>
        <begin position="56"/>
        <end position="77"/>
    </location>
</feature>
<keyword evidence="11" id="KW-1185">Reference proteome</keyword>
<feature type="transmembrane region" description="Helical" evidence="10">
    <location>
        <begin position="149"/>
        <end position="171"/>
    </location>
</feature>
<feature type="transmembrane region" description="Helical" evidence="10">
    <location>
        <begin position="198"/>
        <end position="220"/>
    </location>
</feature>
<sequence>MLYKTNTPCGLKAGSMIPLSIATYATKIFLREYNVNRIFLSNIGLWPFQNRLTRNLLWTFCFLLEISYCPFEILLLYDHWDNTQTIFEGLYQIVLSASFLVRIMNEFWNRDKIRRLYQTIDEHWNMFTNDVEVRILKDYSTLSRKFTKYYAMLMYVMMSGFIVIPLTPAFLDVIMPVNESRPRFLAIEVEFRVNKDEYFLLIFCYTTAICVVGISIMVSVDAMHITCTAHACSLFAVVSKQVENIISKIDNNNENEYRYLTTELNLSSEEMIYREYITCLKKHQLAIEFVNILESSYQELSLVLLILVIATLSLIGIRIVYVLNQLEETTRFMFIIMGALMTLMIVCYSGQRLMDESQNVFYRAYAAKWYNFSPRLKSLLLITLYRSNIPCGLKAGNIVPLSIATYATVVRMGMSYFTAFLSLKDK</sequence>
<dbReference type="PANTHER" id="PTHR21137:SF35">
    <property type="entry name" value="ODORANT RECEPTOR 19A-RELATED"/>
    <property type="match status" value="1"/>
</dbReference>
<keyword evidence="9 10" id="KW-0807">Transducer</keyword>
<dbReference type="PANTHER" id="PTHR21137">
    <property type="entry name" value="ODORANT RECEPTOR"/>
    <property type="match status" value="1"/>
</dbReference>
<name>A0A8N1SBP1_9HYME</name>
<evidence type="ECO:0000256" key="10">
    <source>
        <dbReference type="RuleBase" id="RU351113"/>
    </source>
</evidence>
<gene>
    <name evidence="12" type="primary">LOC112553032</name>
</gene>
<dbReference type="GeneID" id="112553032"/>
<feature type="transmembrane region" description="Helical" evidence="10">
    <location>
        <begin position="302"/>
        <end position="323"/>
    </location>
</feature>